<proteinExistence type="predicted"/>
<evidence type="ECO:0000313" key="2">
    <source>
        <dbReference type="Proteomes" id="UP000829685"/>
    </source>
</evidence>
<name>A0A9P9WVP7_9PEZI</name>
<protein>
    <submittedName>
        <fullName evidence="1">Uncharacterized protein</fullName>
    </submittedName>
</protein>
<comment type="caution">
    <text evidence="1">The sequence shown here is derived from an EMBL/GenBank/DDBJ whole genome shotgun (WGS) entry which is preliminary data.</text>
</comment>
<reference evidence="1" key="1">
    <citation type="submission" date="2021-03" db="EMBL/GenBank/DDBJ databases">
        <title>Revisited historic fungal species revealed as producer of novel bioactive compounds through whole genome sequencing and comparative genomics.</title>
        <authorList>
            <person name="Vignolle G.A."/>
            <person name="Hochenegger N."/>
            <person name="Mach R.L."/>
            <person name="Mach-Aigner A.R."/>
            <person name="Javad Rahimi M."/>
            <person name="Salim K.A."/>
            <person name="Chan C.M."/>
            <person name="Lim L.B.L."/>
            <person name="Cai F."/>
            <person name="Druzhinina I.S."/>
            <person name="U'Ren J.M."/>
            <person name="Derntl C."/>
        </authorList>
    </citation>
    <scope>NUCLEOTIDE SEQUENCE</scope>
    <source>
        <strain evidence="1">TUCIM 5799</strain>
    </source>
</reference>
<dbReference type="Proteomes" id="UP000829685">
    <property type="component" value="Unassembled WGS sequence"/>
</dbReference>
<gene>
    <name evidence="1" type="ORF">JX265_001588</name>
</gene>
<organism evidence="1 2">
    <name type="scientific">Neoarthrinium moseri</name>
    <dbReference type="NCBI Taxonomy" id="1658444"/>
    <lineage>
        <taxon>Eukaryota</taxon>
        <taxon>Fungi</taxon>
        <taxon>Dikarya</taxon>
        <taxon>Ascomycota</taxon>
        <taxon>Pezizomycotina</taxon>
        <taxon>Sordariomycetes</taxon>
        <taxon>Xylariomycetidae</taxon>
        <taxon>Amphisphaeriales</taxon>
        <taxon>Apiosporaceae</taxon>
        <taxon>Neoarthrinium</taxon>
    </lineage>
</organism>
<dbReference type="EMBL" id="JAFIMR010000003">
    <property type="protein sequence ID" value="KAI1879967.1"/>
    <property type="molecule type" value="Genomic_DNA"/>
</dbReference>
<sequence>MAHNVSGTPQALSGVSSYFRLPSELRLQILESVIERPSDGVPIARPGFCVPKEVRNIFLVSRQMYAEAAPIYYRDVRVDLRGYGFWSPPQKCANQFFETALTAREYVRNAMVCINLVDCCNCETVAKLSLGLHQSRRRLQRLDVRIGPDYPYPPYGCYVHPPKQPAQQLNVGLASGSTATGPICLTKDPFQNFLRFLQRPEFGTVSVWVHRFHLEFLCQFHASHSCGRECRGEWRGPGDWVKIDHEAMTETLMGLSSDEPTSRLEQAGQPGLTDLLMAGIEMGPNPLRTPSPSVLLSL</sequence>
<evidence type="ECO:0000313" key="1">
    <source>
        <dbReference type="EMBL" id="KAI1879967.1"/>
    </source>
</evidence>
<accession>A0A9P9WVP7</accession>
<dbReference type="AlphaFoldDB" id="A0A9P9WVP7"/>
<keyword evidence="2" id="KW-1185">Reference proteome</keyword>